<dbReference type="AlphaFoldDB" id="A0A6M3LAS1"/>
<accession>A0A6M3LAS1</accession>
<sequence length="113" mass="13626">MKIFYLFIIVLFIIGCLEPHPPYKLVYNIITKKASVLKFVYNRNRYTGYTEIVTDGKICCESLQKAKEYYKILMDEYERKRIIDDSWIEIDRAEVDTFSGSLHKEWDSYKKYK</sequence>
<dbReference type="EMBL" id="MT142989">
    <property type="protein sequence ID" value="QJA91459.1"/>
    <property type="molecule type" value="Genomic_DNA"/>
</dbReference>
<dbReference type="PROSITE" id="PS51257">
    <property type="entry name" value="PROKAR_LIPOPROTEIN"/>
    <property type="match status" value="1"/>
</dbReference>
<organism evidence="1">
    <name type="scientific">viral metagenome</name>
    <dbReference type="NCBI Taxonomy" id="1070528"/>
    <lineage>
        <taxon>unclassified sequences</taxon>
        <taxon>metagenomes</taxon>
        <taxon>organismal metagenomes</taxon>
    </lineage>
</organism>
<name>A0A6M3LAS1_9ZZZZ</name>
<proteinExistence type="predicted"/>
<evidence type="ECO:0000313" key="1">
    <source>
        <dbReference type="EMBL" id="QJA91459.1"/>
    </source>
</evidence>
<evidence type="ECO:0008006" key="2">
    <source>
        <dbReference type="Google" id="ProtNLM"/>
    </source>
</evidence>
<gene>
    <name evidence="1" type="ORF">MM415B03360_0003</name>
</gene>
<protein>
    <recommendedName>
        <fullName evidence="2">Lipoprotein</fullName>
    </recommendedName>
</protein>
<reference evidence="1" key="1">
    <citation type="submission" date="2020-03" db="EMBL/GenBank/DDBJ databases">
        <title>The deep terrestrial virosphere.</title>
        <authorList>
            <person name="Holmfeldt K."/>
            <person name="Nilsson E."/>
            <person name="Simone D."/>
            <person name="Lopez-Fernandez M."/>
            <person name="Wu X."/>
            <person name="de Brujin I."/>
            <person name="Lundin D."/>
            <person name="Andersson A."/>
            <person name="Bertilsson S."/>
            <person name="Dopson M."/>
        </authorList>
    </citation>
    <scope>NUCLEOTIDE SEQUENCE</scope>
    <source>
        <strain evidence="1">MM415B03360</strain>
    </source>
</reference>